<dbReference type="VEuPathDB" id="FungiDB:C8Q69DRAFT_238261"/>
<dbReference type="GO" id="GO:0003723">
    <property type="term" value="F:RNA binding"/>
    <property type="evidence" value="ECO:0007669"/>
    <property type="project" value="TreeGrafter"/>
</dbReference>
<dbReference type="PANTHER" id="PTHR10335">
    <property type="entry name" value="RRNA 2-O-METHYLTRANSFERASE FIBRILLARIN"/>
    <property type="match status" value="1"/>
</dbReference>
<keyword evidence="4" id="KW-1185">Reference proteome</keyword>
<dbReference type="GO" id="GO:0008649">
    <property type="term" value="F:rRNA methyltransferase activity"/>
    <property type="evidence" value="ECO:0007669"/>
    <property type="project" value="TreeGrafter"/>
</dbReference>
<feature type="compositionally biased region" description="Polar residues" evidence="1">
    <location>
        <begin position="485"/>
        <end position="494"/>
    </location>
</feature>
<evidence type="ECO:0000313" key="4">
    <source>
        <dbReference type="Proteomes" id="UP000283841"/>
    </source>
</evidence>
<protein>
    <recommendedName>
        <fullName evidence="2">Swiss Army Knife RNA repair protein HAD domain-containing protein</fullName>
    </recommendedName>
</protein>
<feature type="region of interest" description="Disordered" evidence="1">
    <location>
        <begin position="448"/>
        <end position="596"/>
    </location>
</feature>
<feature type="compositionally biased region" description="Basic residues" evidence="1">
    <location>
        <begin position="502"/>
        <end position="516"/>
    </location>
</feature>
<evidence type="ECO:0000259" key="2">
    <source>
        <dbReference type="Pfam" id="PF10307"/>
    </source>
</evidence>
<dbReference type="RefSeq" id="XP_028485918.1">
    <property type="nucleotide sequence ID" value="XM_028626462.1"/>
</dbReference>
<name>A0A443HWR3_BYSSP</name>
<accession>A0A443HWR3</accession>
<dbReference type="GO" id="GO:0031428">
    <property type="term" value="C:box C/D methylation guide snoRNP complex"/>
    <property type="evidence" value="ECO:0007669"/>
    <property type="project" value="TreeGrafter"/>
</dbReference>
<organism evidence="3 4">
    <name type="scientific">Byssochlamys spectabilis</name>
    <name type="common">Paecilomyces variotii</name>
    <dbReference type="NCBI Taxonomy" id="264951"/>
    <lineage>
        <taxon>Eukaryota</taxon>
        <taxon>Fungi</taxon>
        <taxon>Dikarya</taxon>
        <taxon>Ascomycota</taxon>
        <taxon>Pezizomycotina</taxon>
        <taxon>Eurotiomycetes</taxon>
        <taxon>Eurotiomycetidae</taxon>
        <taxon>Eurotiales</taxon>
        <taxon>Thermoascaceae</taxon>
        <taxon>Paecilomyces</taxon>
    </lineage>
</organism>
<dbReference type="InterPro" id="IPR018812">
    <property type="entry name" value="SAK_HAD"/>
</dbReference>
<feature type="domain" description="Swiss Army Knife RNA repair protein HAD" evidence="2">
    <location>
        <begin position="76"/>
        <end position="281"/>
    </location>
</feature>
<dbReference type="AlphaFoldDB" id="A0A443HWR3"/>
<dbReference type="EMBL" id="RCNU01000004">
    <property type="protein sequence ID" value="RWQ96273.1"/>
    <property type="molecule type" value="Genomic_DNA"/>
</dbReference>
<sequence length="596" mass="66492">MSNPAKSAVSAVSAIKRQSAAMPPQFNGPSNGDSRRPQTYTITGLKRWSVVNKEIPAVSQIRAIHVYDFDNTLFLSPLPNPQLWNGQTVGFLQIYESFANGGWWHDPNLLAATGEGSEVEEARGWKGWWNEHIVQLVELSMQQKDALTVLLTGRSEAGFADIIKRMVTSRKLDFDLVCLKPEVGPNNQRFFSTMNFKQTLLEDLVLTYKQADEIRIYEDRVKHVRAFREYFEKLNRSLLSTQPSAPRKPIVAEVIQVAEGCTFLAPVTETAEVQRMINAHNISFKDSGLNKTRSPYGRLQIKRTVFYTGYLISNADSSRLISQLLHPLLPPGLADSNDLKYMANNILITPRPAPKSILDKVGGMGKKLSWQVTGTAVFENKLWAARVTPVPETEKYYTENPVPVIVLAVRKGARPIDAGKIQNWHPVPAEKAFVFDTVVGEKVVLRVEEEDPDEGEWESQFMNKSHKRRHQQDYRDEDVVYPPSKDNQTNSYNNPYEALSYGRHHHHHHQHQRHGHFHDDGARRGGGHFRGGRGRGGGGRGKGSNSGRGGGGRGRGRGRDGGGPPPGYKSLDDYGGYDGGYEDRNGGGGGVPVMNY</sequence>
<proteinExistence type="predicted"/>
<feature type="compositionally biased region" description="Gly residues" evidence="1">
    <location>
        <begin position="586"/>
        <end position="596"/>
    </location>
</feature>
<evidence type="ECO:0000256" key="1">
    <source>
        <dbReference type="SAM" id="MobiDB-lite"/>
    </source>
</evidence>
<comment type="caution">
    <text evidence="3">The sequence shown here is derived from an EMBL/GenBank/DDBJ whole genome shotgun (WGS) entry which is preliminary data.</text>
</comment>
<dbReference type="GO" id="GO:0032040">
    <property type="term" value="C:small-subunit processome"/>
    <property type="evidence" value="ECO:0007669"/>
    <property type="project" value="TreeGrafter"/>
</dbReference>
<gene>
    <name evidence="3" type="ORF">C8Q69DRAFT_238261</name>
</gene>
<dbReference type="Pfam" id="PF10307">
    <property type="entry name" value="HAD_SAK_1"/>
    <property type="match status" value="1"/>
</dbReference>
<reference evidence="3 4" key="1">
    <citation type="journal article" date="2018" name="Front. Microbiol.">
        <title>Genomic and genetic insights into a cosmopolitan fungus, Paecilomyces variotii (Eurotiales).</title>
        <authorList>
            <person name="Urquhart A.S."/>
            <person name="Mondo S.J."/>
            <person name="Makela M.R."/>
            <person name="Hane J.K."/>
            <person name="Wiebenga A."/>
            <person name="He G."/>
            <person name="Mihaltcheva S."/>
            <person name="Pangilinan J."/>
            <person name="Lipzen A."/>
            <person name="Barry K."/>
            <person name="de Vries R.P."/>
            <person name="Grigoriev I.V."/>
            <person name="Idnurm A."/>
        </authorList>
    </citation>
    <scope>NUCLEOTIDE SEQUENCE [LARGE SCALE GENOMIC DNA]</scope>
    <source>
        <strain evidence="3 4">CBS 101075</strain>
    </source>
</reference>
<dbReference type="GeneID" id="39595739"/>
<feature type="compositionally biased region" description="Acidic residues" evidence="1">
    <location>
        <begin position="448"/>
        <end position="457"/>
    </location>
</feature>
<dbReference type="GO" id="GO:1990259">
    <property type="term" value="F:histone H2AQ104 methyltransferase activity"/>
    <property type="evidence" value="ECO:0007669"/>
    <property type="project" value="TreeGrafter"/>
</dbReference>
<dbReference type="Proteomes" id="UP000283841">
    <property type="component" value="Unassembled WGS sequence"/>
</dbReference>
<evidence type="ECO:0000313" key="3">
    <source>
        <dbReference type="EMBL" id="RWQ96273.1"/>
    </source>
</evidence>
<dbReference type="GO" id="GO:0000494">
    <property type="term" value="P:box C/D sno(s)RNA 3'-end processing"/>
    <property type="evidence" value="ECO:0007669"/>
    <property type="project" value="TreeGrafter"/>
</dbReference>
<feature type="compositionally biased region" description="Gly residues" evidence="1">
    <location>
        <begin position="534"/>
        <end position="553"/>
    </location>
</feature>
<dbReference type="PANTHER" id="PTHR10335:SF23">
    <property type="entry name" value="OB FOLD-CONTAINING PROTEIN, NUCLEIC ACID BINDING"/>
    <property type="match status" value="1"/>
</dbReference>